<dbReference type="EMBL" id="KN834842">
    <property type="protein sequence ID" value="KIK52476.1"/>
    <property type="molecule type" value="Genomic_DNA"/>
</dbReference>
<evidence type="ECO:0000313" key="1">
    <source>
        <dbReference type="EMBL" id="KIK52476.1"/>
    </source>
</evidence>
<dbReference type="Proteomes" id="UP000053593">
    <property type="component" value="Unassembled WGS sequence"/>
</dbReference>
<reference evidence="1 2" key="1">
    <citation type="submission" date="2014-04" db="EMBL/GenBank/DDBJ databases">
        <title>Evolutionary Origins and Diversification of the Mycorrhizal Mutualists.</title>
        <authorList>
            <consortium name="DOE Joint Genome Institute"/>
            <consortium name="Mycorrhizal Genomics Consortium"/>
            <person name="Kohler A."/>
            <person name="Kuo A."/>
            <person name="Nagy L.G."/>
            <person name="Floudas D."/>
            <person name="Copeland A."/>
            <person name="Barry K.W."/>
            <person name="Cichocki N."/>
            <person name="Veneault-Fourrey C."/>
            <person name="LaButti K."/>
            <person name="Lindquist E.A."/>
            <person name="Lipzen A."/>
            <person name="Lundell T."/>
            <person name="Morin E."/>
            <person name="Murat C."/>
            <person name="Riley R."/>
            <person name="Ohm R."/>
            <person name="Sun H."/>
            <person name="Tunlid A."/>
            <person name="Henrissat B."/>
            <person name="Grigoriev I.V."/>
            <person name="Hibbett D.S."/>
            <person name="Martin F."/>
        </authorList>
    </citation>
    <scope>NUCLEOTIDE SEQUENCE [LARGE SCALE GENOMIC DNA]</scope>
    <source>
        <strain evidence="1 2">FD-317 M1</strain>
    </source>
</reference>
<dbReference type="HOGENOM" id="CLU_1321031_0_0_1"/>
<protein>
    <submittedName>
        <fullName evidence="1">Uncharacterized protein</fullName>
    </submittedName>
</protein>
<dbReference type="AlphaFoldDB" id="A0A0D0BDC0"/>
<accession>A0A0D0BDC0</accession>
<name>A0A0D0BDC0_9AGAR</name>
<evidence type="ECO:0000313" key="2">
    <source>
        <dbReference type="Proteomes" id="UP000053593"/>
    </source>
</evidence>
<keyword evidence="2" id="KW-1185">Reference proteome</keyword>
<proteinExistence type="predicted"/>
<sequence length="208" mass="22825">MIAAYCYMQSLFQFLDFILLPANRHLSFLIQSTAADSATLLVSGFSTPDISDILCCMKFDSNIHDGDDEEIFEEDALPKPELEPSNINIFAVSQDATGEYDAGDTDSDYPGSAQSLGFFGNQSSITNSSPRSFLRHEDWGNRNVPGFIVSDYKLPLGFARLSDGFDETYHRSHSNDDLLRSASPAPSTVVSGCTRPYLHFTSPLAGVN</sequence>
<organism evidence="1 2">
    <name type="scientific">Collybiopsis luxurians FD-317 M1</name>
    <dbReference type="NCBI Taxonomy" id="944289"/>
    <lineage>
        <taxon>Eukaryota</taxon>
        <taxon>Fungi</taxon>
        <taxon>Dikarya</taxon>
        <taxon>Basidiomycota</taxon>
        <taxon>Agaricomycotina</taxon>
        <taxon>Agaricomycetes</taxon>
        <taxon>Agaricomycetidae</taxon>
        <taxon>Agaricales</taxon>
        <taxon>Marasmiineae</taxon>
        <taxon>Omphalotaceae</taxon>
        <taxon>Collybiopsis</taxon>
        <taxon>Collybiopsis luxurians</taxon>
    </lineage>
</organism>
<gene>
    <name evidence="1" type="ORF">GYMLUDRAFT_1028732</name>
</gene>